<dbReference type="GO" id="GO:0030430">
    <property type="term" value="C:host cell cytoplasm"/>
    <property type="evidence" value="ECO:0007669"/>
    <property type="project" value="UniProtKB-SubCell"/>
</dbReference>
<keyword evidence="6" id="KW-1035">Host cytoplasm</keyword>
<dbReference type="KEGG" id="vg:1488942"/>
<dbReference type="GeneID" id="1488942"/>
<protein>
    <submittedName>
        <fullName evidence="9">Orf26</fullName>
    </submittedName>
</protein>
<comment type="similarity">
    <text evidence="3">Belongs to the adenoviridae E4 30 to 34 kDa protein family.</text>
</comment>
<comment type="subcellular location">
    <subcellularLocation>
        <location evidence="2">Host cytoplasm</location>
    </subcellularLocation>
    <subcellularLocation>
        <location evidence="1">Host nucleus</location>
    </subcellularLocation>
</comment>
<keyword evidence="5" id="KW-1048">Host nucleus</keyword>
<evidence type="ECO:0000256" key="5">
    <source>
        <dbReference type="ARBA" id="ARBA00022562"/>
    </source>
</evidence>
<evidence type="ECO:0000256" key="2">
    <source>
        <dbReference type="ARBA" id="ARBA00004192"/>
    </source>
</evidence>
<reference evidence="9" key="1">
    <citation type="journal article" date="2018" name="Vet. Microbiol.">
        <title>Sequential circulation of canine adenoviruses 1 and 2 in captive wild carnivores, France.</title>
        <authorList>
            <person name="Dowgier G."/>
            <person name="Lahoreau J."/>
            <person name="Lanave G."/>
            <person name="Losurdo M."/>
            <person name="Varello K."/>
            <person name="Lucente M.S."/>
            <person name="Ventriglia G."/>
            <person name="Bozzetta E."/>
            <person name="Martella V."/>
            <person name="Buonavoglia C."/>
            <person name="Decaro N."/>
        </authorList>
    </citation>
    <scope>NUCLEOTIDE SEQUENCE [LARGE SCALE GENOMIC DNA]</scope>
    <source>
        <strain evidence="9">Wolf/835/2015/FRA</strain>
    </source>
</reference>
<evidence type="ECO:0000256" key="1">
    <source>
        <dbReference type="ARBA" id="ARBA00004147"/>
    </source>
</evidence>
<dbReference type="Proteomes" id="UP000317647">
    <property type="component" value="Segment"/>
</dbReference>
<comment type="subunit">
    <text evidence="8">Interacts with E1B-55k.</text>
</comment>
<evidence type="ECO:0000256" key="7">
    <source>
        <dbReference type="ARBA" id="ARBA00044723"/>
    </source>
</evidence>
<name>A0A344X1V7_9ADEN</name>
<accession>A0A344X1V7</accession>
<evidence type="ECO:0000256" key="6">
    <source>
        <dbReference type="ARBA" id="ARBA00023200"/>
    </source>
</evidence>
<evidence type="ECO:0000256" key="8">
    <source>
        <dbReference type="ARBA" id="ARBA00044760"/>
    </source>
</evidence>
<dbReference type="OrthoDB" id="5555at10239"/>
<evidence type="ECO:0000256" key="3">
    <source>
        <dbReference type="ARBA" id="ARBA00006872"/>
    </source>
</evidence>
<organism evidence="9">
    <name type="scientific">Canine mastadenovirus A</name>
    <dbReference type="NCBI Taxonomy" id="10537"/>
    <lineage>
        <taxon>Viruses</taxon>
        <taxon>Varidnaviria</taxon>
        <taxon>Bamfordvirae</taxon>
        <taxon>Preplasmiviricota</taxon>
        <taxon>Polisuviricotina</taxon>
        <taxon>Pharingeaviricetes</taxon>
        <taxon>Rowavirales</taxon>
        <taxon>Adenoviridae</taxon>
        <taxon>Mastadenovirus</taxon>
        <taxon>Mastadenovirus canidae</taxon>
    </lineage>
</organism>
<dbReference type="GO" id="GO:0042025">
    <property type="term" value="C:host cell nucleus"/>
    <property type="evidence" value="ECO:0007669"/>
    <property type="project" value="UniProtKB-SubCell"/>
</dbReference>
<evidence type="ECO:0000256" key="4">
    <source>
        <dbReference type="ARBA" id="ARBA00022518"/>
    </source>
</evidence>
<comment type="function">
    <text evidence="7">Plays a major role to prevent cellular inhibition of viral genome replication by nuclear bodies. Assembles an SCF-like E3 ubiquitin ligase complex based on the cellular proteins ELOB, ELOC, CUL5 and RBX1, in cooperation with viral E1B-55K. This viral RING-type ligase ubiquitinates cellular substrates prior to proteasomal degradation: p53/TP53, LIG4, MRE11-RAD50-NBS1 (MRN) complex, ITGA3, DAXX and BLM.</text>
</comment>
<dbReference type="EMBL" id="MH048659">
    <property type="protein sequence ID" value="AXE71642.1"/>
    <property type="molecule type" value="Genomic_DNA"/>
</dbReference>
<sequence length="265" mass="30737">MFHNCRMEGSCNAETTSHVTAVVRAPIFCNCFALCLEIPILWDDLLYRHEKLLFGGFTCNGGAELILNSHCCLADAQMWQVHCHCSDSLSLQCLSATQVLKEFLEEFVMGGFVNKKYLWYREFVNSSRPDEINYVGSIMFRNIHYIYFRLSFFSTVHQACMLAIQRCISPELGVVFKSTYNYWLVLKCKSCSLQNYCALKSCAFWVRSIIDRVLREVEKIPVVLHRTTSKAEERRQTALKQAMMYGRCRHIQNLCLVNLNAFLHF</sequence>
<proteinExistence type="inferred from homology"/>
<dbReference type="RefSeq" id="NP_044208.1">
    <property type="nucleotide sequence ID" value="NC_001734.1"/>
</dbReference>
<evidence type="ECO:0000313" key="9">
    <source>
        <dbReference type="EMBL" id="AXE71642.1"/>
    </source>
</evidence>
<dbReference type="Pfam" id="PF04528">
    <property type="entry name" value="Adeno_E4_34"/>
    <property type="match status" value="1"/>
</dbReference>
<dbReference type="InterPro" id="IPR007615">
    <property type="entry name" value="Adenovirus_E4_30/34"/>
</dbReference>
<keyword evidence="4" id="KW-0244">Early protein</keyword>